<comment type="caution">
    <text evidence="1">The sequence shown here is derived from an EMBL/GenBank/DDBJ whole genome shotgun (WGS) entry which is preliminary data.</text>
</comment>
<accession>A0AAE4I9L6</accession>
<dbReference type="Proteomes" id="UP001181239">
    <property type="component" value="Unassembled WGS sequence"/>
</dbReference>
<protein>
    <recommendedName>
        <fullName evidence="3">ASCH domain-containing protein</fullName>
    </recommendedName>
</protein>
<name>A0AAE4I9L6_PHOVU</name>
<organism evidence="1 2">
    <name type="scientific">Phocaeicola vulgatus</name>
    <name type="common">Bacteroides vulgatus</name>
    <dbReference type="NCBI Taxonomy" id="821"/>
    <lineage>
        <taxon>Bacteria</taxon>
        <taxon>Pseudomonadati</taxon>
        <taxon>Bacteroidota</taxon>
        <taxon>Bacteroidia</taxon>
        <taxon>Bacteroidales</taxon>
        <taxon>Bacteroidaceae</taxon>
        <taxon>Phocaeicola</taxon>
    </lineage>
</organism>
<evidence type="ECO:0000313" key="1">
    <source>
        <dbReference type="EMBL" id="MDU0241754.1"/>
    </source>
</evidence>
<dbReference type="AlphaFoldDB" id="A0AAE4I9L6"/>
<proteinExistence type="predicted"/>
<dbReference type="RefSeq" id="WP_315977051.1">
    <property type="nucleotide sequence ID" value="NZ_JAWDET010000006.1"/>
</dbReference>
<sequence length="220" mass="25558">MKRISFNDKYGLTKAVLEGRKTQERRIITCPSFYKGIEVRGFYVYKNMQGKAVDASLYDEDEEVIAPSPRYEIGEILAIAQSYKDLGYKPNDFLYLSESKGCGLSAIEARKLKGWNYKQCILSDFDYLLSKIQITNIRIEHLQDISEEDCMAEGIRKIESNKISKAFGFDNSFEIPNQFPVFDSPREAYSFLTEQVFGKGTWESNPWVWVYDFEIYKKTI</sequence>
<dbReference type="EMBL" id="JAWDET010000006">
    <property type="protein sequence ID" value="MDU0241754.1"/>
    <property type="molecule type" value="Genomic_DNA"/>
</dbReference>
<gene>
    <name evidence="1" type="ORF">RVH43_14240</name>
</gene>
<reference evidence="1" key="1">
    <citation type="submission" date="2023-10" db="EMBL/GenBank/DDBJ databases">
        <title>Genome of Potential pathogenic bacteria in Crohn's disease.</title>
        <authorList>
            <person name="Rodriguez-Palacios A."/>
        </authorList>
    </citation>
    <scope>NUCLEOTIDE SEQUENCE</scope>
    <source>
        <strain evidence="1">CavFT-hAR11</strain>
    </source>
</reference>
<evidence type="ECO:0008006" key="3">
    <source>
        <dbReference type="Google" id="ProtNLM"/>
    </source>
</evidence>
<evidence type="ECO:0000313" key="2">
    <source>
        <dbReference type="Proteomes" id="UP001181239"/>
    </source>
</evidence>